<sequence length="57" mass="6688">MENTTNRNDVIKFFKDMPEPMQMEAIKKIQQQIKKPPDTNVHQSESEVIQISQLCVK</sequence>
<protein>
    <submittedName>
        <fullName evidence="1">Uncharacterized protein</fullName>
    </submittedName>
</protein>
<dbReference type="AlphaFoldDB" id="A0A9D2I310"/>
<proteinExistence type="predicted"/>
<gene>
    <name evidence="1" type="ORF">H9948_08660</name>
</gene>
<reference evidence="1" key="1">
    <citation type="journal article" date="2021" name="PeerJ">
        <title>Extensive microbial diversity within the chicken gut microbiome revealed by metagenomics and culture.</title>
        <authorList>
            <person name="Gilroy R."/>
            <person name="Ravi A."/>
            <person name="Getino M."/>
            <person name="Pursley I."/>
            <person name="Horton D.L."/>
            <person name="Alikhan N.F."/>
            <person name="Baker D."/>
            <person name="Gharbi K."/>
            <person name="Hall N."/>
            <person name="Watson M."/>
            <person name="Adriaenssens E.M."/>
            <person name="Foster-Nyarko E."/>
            <person name="Jarju S."/>
            <person name="Secka A."/>
            <person name="Antonio M."/>
            <person name="Oren A."/>
            <person name="Chaudhuri R.R."/>
            <person name="La Ragione R."/>
            <person name="Hildebrand F."/>
            <person name="Pallen M.J."/>
        </authorList>
    </citation>
    <scope>NUCLEOTIDE SEQUENCE</scope>
    <source>
        <strain evidence="1">CHK171-505</strain>
    </source>
</reference>
<evidence type="ECO:0000313" key="1">
    <source>
        <dbReference type="EMBL" id="HJA90844.1"/>
    </source>
</evidence>
<accession>A0A9D2I310</accession>
<reference evidence="1" key="2">
    <citation type="submission" date="2021-04" db="EMBL/GenBank/DDBJ databases">
        <authorList>
            <person name="Gilroy R."/>
        </authorList>
    </citation>
    <scope>NUCLEOTIDE SEQUENCE</scope>
    <source>
        <strain evidence="1">CHK171-505</strain>
    </source>
</reference>
<name>A0A9D2I310_9LACT</name>
<dbReference type="Proteomes" id="UP000886856">
    <property type="component" value="Unassembled WGS sequence"/>
</dbReference>
<dbReference type="EMBL" id="DWYW01000200">
    <property type="protein sequence ID" value="HJA90844.1"/>
    <property type="molecule type" value="Genomic_DNA"/>
</dbReference>
<comment type="caution">
    <text evidence="1">The sequence shown here is derived from an EMBL/GenBank/DDBJ whole genome shotgun (WGS) entry which is preliminary data.</text>
</comment>
<evidence type="ECO:0000313" key="2">
    <source>
        <dbReference type="Proteomes" id="UP000886856"/>
    </source>
</evidence>
<organism evidence="1 2">
    <name type="scientific">Candidatus Jeotgalibaca merdavium</name>
    <dbReference type="NCBI Taxonomy" id="2838627"/>
    <lineage>
        <taxon>Bacteria</taxon>
        <taxon>Bacillati</taxon>
        <taxon>Bacillota</taxon>
        <taxon>Bacilli</taxon>
        <taxon>Lactobacillales</taxon>
        <taxon>Carnobacteriaceae</taxon>
        <taxon>Jeotgalibaca</taxon>
    </lineage>
</organism>